<dbReference type="PANTHER" id="PTHR43440:SF1">
    <property type="entry name" value="UREASE"/>
    <property type="match status" value="1"/>
</dbReference>
<keyword evidence="1" id="KW-0378">Hydrolase</keyword>
<organism evidence="2 3">
    <name type="scientific">Elysia marginata</name>
    <dbReference type="NCBI Taxonomy" id="1093978"/>
    <lineage>
        <taxon>Eukaryota</taxon>
        <taxon>Metazoa</taxon>
        <taxon>Spiralia</taxon>
        <taxon>Lophotrochozoa</taxon>
        <taxon>Mollusca</taxon>
        <taxon>Gastropoda</taxon>
        <taxon>Heterobranchia</taxon>
        <taxon>Euthyneura</taxon>
        <taxon>Panpulmonata</taxon>
        <taxon>Sacoglossa</taxon>
        <taxon>Placobranchoidea</taxon>
        <taxon>Plakobranchidae</taxon>
        <taxon>Elysia</taxon>
    </lineage>
</organism>
<dbReference type="EMBL" id="BMAT01007878">
    <property type="protein sequence ID" value="GFR73293.1"/>
    <property type="molecule type" value="Genomic_DNA"/>
</dbReference>
<dbReference type="CDD" id="cd00390">
    <property type="entry name" value="Urease_gamma"/>
    <property type="match status" value="1"/>
</dbReference>
<dbReference type="Pfam" id="PF00547">
    <property type="entry name" value="Urease_gamma"/>
    <property type="match status" value="1"/>
</dbReference>
<dbReference type="Gene3D" id="3.30.280.10">
    <property type="entry name" value="Urease, gamma-like subunit"/>
    <property type="match status" value="1"/>
</dbReference>
<proteinExistence type="predicted"/>
<comment type="caution">
    <text evidence="2">The sequence shown here is derived from an EMBL/GenBank/DDBJ whole genome shotgun (WGS) entry which is preliminary data.</text>
</comment>
<evidence type="ECO:0000313" key="2">
    <source>
        <dbReference type="EMBL" id="GFR73293.1"/>
    </source>
</evidence>
<dbReference type="Proteomes" id="UP000762676">
    <property type="component" value="Unassembled WGS sequence"/>
</dbReference>
<name>A0AAV4FKU2_9GAST</name>
<keyword evidence="3" id="KW-1185">Reference proteome</keyword>
<dbReference type="GO" id="GO:0016151">
    <property type="term" value="F:nickel cation binding"/>
    <property type="evidence" value="ECO:0007669"/>
    <property type="project" value="InterPro"/>
</dbReference>
<protein>
    <submittedName>
        <fullName evidence="2">Urease subunit gamma</fullName>
    </submittedName>
</protein>
<evidence type="ECO:0000256" key="1">
    <source>
        <dbReference type="ARBA" id="ARBA00022801"/>
    </source>
</evidence>
<dbReference type="NCBIfam" id="TIGR00193">
    <property type="entry name" value="urease_gam"/>
    <property type="match status" value="1"/>
</dbReference>
<evidence type="ECO:0000313" key="3">
    <source>
        <dbReference type="Proteomes" id="UP000762676"/>
    </source>
</evidence>
<sequence length="70" mass="7765">MRLTPREQEGLLVFQAGALAQRRLARGVRLNQPEAVALISAQLQELARDGLKVSELMEKGRTMLGTVTYN</sequence>
<dbReference type="AlphaFoldDB" id="A0AAV4FKU2"/>
<accession>A0AAV4FKU2</accession>
<dbReference type="SUPFAM" id="SSF54111">
    <property type="entry name" value="Urease, gamma-subunit"/>
    <property type="match status" value="1"/>
</dbReference>
<reference evidence="2 3" key="1">
    <citation type="journal article" date="2021" name="Elife">
        <title>Chloroplast acquisition without the gene transfer in kleptoplastic sea slugs, Plakobranchus ocellatus.</title>
        <authorList>
            <person name="Maeda T."/>
            <person name="Takahashi S."/>
            <person name="Yoshida T."/>
            <person name="Shimamura S."/>
            <person name="Takaki Y."/>
            <person name="Nagai Y."/>
            <person name="Toyoda A."/>
            <person name="Suzuki Y."/>
            <person name="Arimoto A."/>
            <person name="Ishii H."/>
            <person name="Satoh N."/>
            <person name="Nishiyama T."/>
            <person name="Hasebe M."/>
            <person name="Maruyama T."/>
            <person name="Minagawa J."/>
            <person name="Obokata J."/>
            <person name="Shigenobu S."/>
        </authorList>
    </citation>
    <scope>NUCLEOTIDE SEQUENCE [LARGE SCALE GENOMIC DNA]</scope>
</reference>
<dbReference type="GO" id="GO:0043419">
    <property type="term" value="P:urea catabolic process"/>
    <property type="evidence" value="ECO:0007669"/>
    <property type="project" value="InterPro"/>
</dbReference>
<dbReference type="PANTHER" id="PTHR43440">
    <property type="entry name" value="UREASE"/>
    <property type="match status" value="1"/>
</dbReference>
<dbReference type="InterPro" id="IPR002026">
    <property type="entry name" value="Urease_gamma/gamma-beta_su"/>
</dbReference>
<dbReference type="GO" id="GO:0016787">
    <property type="term" value="F:hydrolase activity"/>
    <property type="evidence" value="ECO:0007669"/>
    <property type="project" value="UniProtKB-KW"/>
</dbReference>
<dbReference type="InterPro" id="IPR036463">
    <property type="entry name" value="Urease_gamma_sf"/>
</dbReference>
<gene>
    <name evidence="2" type="ORF">ElyMa_003864000</name>
</gene>
<dbReference type="InterPro" id="IPR050112">
    <property type="entry name" value="Urease_alpha_subunit"/>
</dbReference>